<dbReference type="InterPro" id="IPR028207">
    <property type="entry name" value="DNA_pol_B_palm_palm"/>
</dbReference>
<keyword evidence="8" id="KW-0479">Metal-binding</keyword>
<dbReference type="InterPro" id="IPR027421">
    <property type="entry name" value="DNA_pol_lamdba_lyase_dom_sf"/>
</dbReference>
<dbReference type="Gene3D" id="3.30.460.10">
    <property type="entry name" value="Beta Polymerase, domain 2"/>
    <property type="match status" value="1"/>
</dbReference>
<protein>
    <recommendedName>
        <fullName evidence="16">DNA polymerase</fullName>
        <ecNumber evidence="16">2.7.7.7</ecNumber>
    </recommendedName>
</protein>
<comment type="cofactor">
    <cofactor evidence="1">
        <name>Mg(2+)</name>
        <dbReference type="ChEBI" id="CHEBI:18420"/>
    </cofactor>
</comment>
<keyword evidence="5" id="KW-0237">DNA synthesis</keyword>
<keyword evidence="10" id="KW-0460">Magnesium</keyword>
<keyword evidence="13 16" id="KW-0234">DNA repair</keyword>
<keyword evidence="11 16" id="KW-0239">DNA-directed DNA polymerase</keyword>
<dbReference type="Gene3D" id="1.10.150.110">
    <property type="entry name" value="DNA polymerase beta, N-terminal domain-like"/>
    <property type="match status" value="1"/>
</dbReference>
<dbReference type="GO" id="GO:0006303">
    <property type="term" value="P:double-strand break repair via nonhomologous end joining"/>
    <property type="evidence" value="ECO:0007669"/>
    <property type="project" value="TreeGrafter"/>
</dbReference>
<keyword evidence="18" id="KW-1185">Reference proteome</keyword>
<sequence>MLKIYYASFTKPLQTQIRNMSKRKAPTADSPNADFSDFLFELANFEKNVSRNMHKYNVYRKAAGTLAKLPNRIKNGTEAQKLDGIGKQIGKKIDEFIQTGSLAKLEKIRADDNSQAINLLTKVTGIGPAAAAKFVQDGIKSLEDLAKHKDKLNHHQKIGLKYFDDFEKRIPRDEMLDLEAYVLTAVEMVDKEYTAKICGSFRRGAASSGDIDILLTHPAFTSTDKKSPEKLKNVVKDMESRGFITDTLSHGDSKFMGVCQLPKKKDGTEYLHRRIDIRLIPHDQYYCALLYFTGSDTFNRNMRAHALDQGFTINEYTIRPMGSTGVAGEPLPVSSEKDVFDYVDMKYKEPNERNL</sequence>
<gene>
    <name evidence="17" type="ORF">OFUS_LOCUS19791</name>
</gene>
<comment type="function">
    <text evidence="16">DNA polymerase that functions in several pathways of DNA repair. Involved in base excision repair (BER) responsible for repair of lesions that give rise to abasic (AP) sites in DNA. Also contributes to DNA double-strand break repair by non-homologous end joining and homologous recombination. Has both template-dependent and template-independent (terminal transferase) DNA polymerase activities. Has also a 5'-deoxyribose-5-phosphate lyase (dRP lyase) activity.</text>
</comment>
<evidence type="ECO:0000256" key="1">
    <source>
        <dbReference type="ARBA" id="ARBA00001946"/>
    </source>
</evidence>
<evidence type="ECO:0000256" key="5">
    <source>
        <dbReference type="ARBA" id="ARBA00022634"/>
    </source>
</evidence>
<dbReference type="InterPro" id="IPR022312">
    <property type="entry name" value="DNA_pol_X"/>
</dbReference>
<dbReference type="GO" id="GO:0003677">
    <property type="term" value="F:DNA binding"/>
    <property type="evidence" value="ECO:0007669"/>
    <property type="project" value="UniProtKB-UniRule"/>
</dbReference>
<evidence type="ECO:0000256" key="16">
    <source>
        <dbReference type="RuleBase" id="RU366014"/>
    </source>
</evidence>
<dbReference type="Pfam" id="PF10391">
    <property type="entry name" value="DNA_pol_lambd_f"/>
    <property type="match status" value="1"/>
</dbReference>
<evidence type="ECO:0000256" key="8">
    <source>
        <dbReference type="ARBA" id="ARBA00022723"/>
    </source>
</evidence>
<comment type="similarity">
    <text evidence="3 16">Belongs to the DNA polymerase type-X family.</text>
</comment>
<accession>A0A8J1U9E3</accession>
<dbReference type="GO" id="GO:0046872">
    <property type="term" value="F:metal ion binding"/>
    <property type="evidence" value="ECO:0007669"/>
    <property type="project" value="UniProtKB-UniRule"/>
</dbReference>
<dbReference type="Pfam" id="PF14791">
    <property type="entry name" value="DNA_pol_B_thumb"/>
    <property type="match status" value="1"/>
</dbReference>
<dbReference type="PANTHER" id="PTHR11276:SF42">
    <property type="entry name" value="DNA POLYMERASE BETA"/>
    <property type="match status" value="1"/>
</dbReference>
<dbReference type="Pfam" id="PF14792">
    <property type="entry name" value="DNA_pol_B_palm"/>
    <property type="match status" value="1"/>
</dbReference>
<keyword evidence="14 16" id="KW-0539">Nucleus</keyword>
<dbReference type="Gene3D" id="1.10.150.20">
    <property type="entry name" value="5' to 3' exonuclease, C-terminal subdomain"/>
    <property type="match status" value="1"/>
</dbReference>
<reference evidence="17" key="1">
    <citation type="submission" date="2022-03" db="EMBL/GenBank/DDBJ databases">
        <authorList>
            <person name="Martin C."/>
        </authorList>
    </citation>
    <scope>NUCLEOTIDE SEQUENCE</scope>
</reference>
<dbReference type="InterPro" id="IPR029398">
    <property type="entry name" value="PolB_thumb"/>
</dbReference>
<dbReference type="SMART" id="SM00483">
    <property type="entry name" value="POLXc"/>
    <property type="match status" value="1"/>
</dbReference>
<dbReference type="InterPro" id="IPR018944">
    <property type="entry name" value="DNA_pol_lambd_fingers_domain"/>
</dbReference>
<keyword evidence="12" id="KW-0238">DNA-binding</keyword>
<evidence type="ECO:0000256" key="6">
    <source>
        <dbReference type="ARBA" id="ARBA00022679"/>
    </source>
</evidence>
<dbReference type="InterPro" id="IPR002008">
    <property type="entry name" value="DNA_pol_X_beta-like"/>
</dbReference>
<dbReference type="PRINTS" id="PR00869">
    <property type="entry name" value="DNAPOLX"/>
</dbReference>
<evidence type="ECO:0000256" key="2">
    <source>
        <dbReference type="ARBA" id="ARBA00004123"/>
    </source>
</evidence>
<evidence type="ECO:0000256" key="12">
    <source>
        <dbReference type="ARBA" id="ARBA00023125"/>
    </source>
</evidence>
<dbReference type="GO" id="GO:0006284">
    <property type="term" value="P:base-excision repair"/>
    <property type="evidence" value="ECO:0007669"/>
    <property type="project" value="TreeGrafter"/>
</dbReference>
<dbReference type="PANTHER" id="PTHR11276">
    <property type="entry name" value="DNA POLYMERASE TYPE-X FAMILY MEMBER"/>
    <property type="match status" value="1"/>
</dbReference>
<dbReference type="FunFam" id="3.30.460.10:FF:000021">
    <property type="entry name" value="DNA polymerase beta"/>
    <property type="match status" value="1"/>
</dbReference>
<comment type="catalytic activity">
    <reaction evidence="15 16">
        <text>DNA(n) + a 2'-deoxyribonucleoside 5'-triphosphate = DNA(n+1) + diphosphate</text>
        <dbReference type="Rhea" id="RHEA:22508"/>
        <dbReference type="Rhea" id="RHEA-COMP:17339"/>
        <dbReference type="Rhea" id="RHEA-COMP:17340"/>
        <dbReference type="ChEBI" id="CHEBI:33019"/>
        <dbReference type="ChEBI" id="CHEBI:61560"/>
        <dbReference type="ChEBI" id="CHEBI:173112"/>
        <dbReference type="EC" id="2.7.7.7"/>
    </reaction>
</comment>
<dbReference type="SUPFAM" id="SSF47802">
    <property type="entry name" value="DNA polymerase beta, N-terminal domain-like"/>
    <property type="match status" value="1"/>
</dbReference>
<dbReference type="GO" id="GO:0005634">
    <property type="term" value="C:nucleus"/>
    <property type="evidence" value="ECO:0007669"/>
    <property type="project" value="UniProtKB-SubCell"/>
</dbReference>
<comment type="caution">
    <text evidence="17">The sequence shown here is derived from an EMBL/GenBank/DDBJ whole genome shotgun (WGS) entry which is preliminary data.</text>
</comment>
<dbReference type="Gene3D" id="3.30.210.10">
    <property type="entry name" value="DNA polymerase, thumb domain"/>
    <property type="match status" value="1"/>
</dbReference>
<dbReference type="CDD" id="cd00141">
    <property type="entry name" value="NT_POLXc"/>
    <property type="match status" value="1"/>
</dbReference>
<dbReference type="FunFam" id="1.10.150.20:FF:000026">
    <property type="entry name" value="DNA polymerase beta"/>
    <property type="match status" value="1"/>
</dbReference>
<dbReference type="FunFam" id="3.30.210.10:FF:000002">
    <property type="entry name" value="DNA polymerase"/>
    <property type="match status" value="1"/>
</dbReference>
<evidence type="ECO:0000256" key="15">
    <source>
        <dbReference type="ARBA" id="ARBA00049244"/>
    </source>
</evidence>
<keyword evidence="7 16" id="KW-0548">Nucleotidyltransferase</keyword>
<evidence type="ECO:0000256" key="13">
    <source>
        <dbReference type="ARBA" id="ARBA00023204"/>
    </source>
</evidence>
<dbReference type="SUPFAM" id="SSF81301">
    <property type="entry name" value="Nucleotidyltransferase"/>
    <property type="match status" value="1"/>
</dbReference>
<evidence type="ECO:0000313" key="18">
    <source>
        <dbReference type="Proteomes" id="UP000749559"/>
    </source>
</evidence>
<dbReference type="AlphaFoldDB" id="A0A8J1U9E3"/>
<dbReference type="EMBL" id="CAIIXF020000009">
    <property type="protein sequence ID" value="CAH1795220.1"/>
    <property type="molecule type" value="Genomic_DNA"/>
</dbReference>
<dbReference type="InterPro" id="IPR010996">
    <property type="entry name" value="HHH_MUS81"/>
</dbReference>
<evidence type="ECO:0000256" key="3">
    <source>
        <dbReference type="ARBA" id="ARBA00008323"/>
    </source>
</evidence>
<keyword evidence="4" id="KW-0963">Cytoplasm</keyword>
<dbReference type="EC" id="2.7.7.7" evidence="16"/>
<evidence type="ECO:0000256" key="14">
    <source>
        <dbReference type="ARBA" id="ARBA00023242"/>
    </source>
</evidence>
<keyword evidence="9 16" id="KW-0227">DNA damage</keyword>
<dbReference type="SUPFAM" id="SSF81585">
    <property type="entry name" value="PsbU/PolX domain-like"/>
    <property type="match status" value="1"/>
</dbReference>
<dbReference type="Proteomes" id="UP000749559">
    <property type="component" value="Unassembled WGS sequence"/>
</dbReference>
<evidence type="ECO:0000256" key="11">
    <source>
        <dbReference type="ARBA" id="ARBA00022932"/>
    </source>
</evidence>
<dbReference type="InterPro" id="IPR037160">
    <property type="entry name" value="DNA_Pol_thumb_sf"/>
</dbReference>
<dbReference type="InterPro" id="IPR002054">
    <property type="entry name" value="DNA-dir_DNA_pol_X"/>
</dbReference>
<organism evidence="17 18">
    <name type="scientific">Owenia fusiformis</name>
    <name type="common">Polychaete worm</name>
    <dbReference type="NCBI Taxonomy" id="6347"/>
    <lineage>
        <taxon>Eukaryota</taxon>
        <taxon>Metazoa</taxon>
        <taxon>Spiralia</taxon>
        <taxon>Lophotrochozoa</taxon>
        <taxon>Annelida</taxon>
        <taxon>Polychaeta</taxon>
        <taxon>Sedentaria</taxon>
        <taxon>Canalipalpata</taxon>
        <taxon>Sabellida</taxon>
        <taxon>Oweniida</taxon>
        <taxon>Oweniidae</taxon>
        <taxon>Owenia</taxon>
    </lineage>
</organism>
<dbReference type="Pfam" id="PF14716">
    <property type="entry name" value="HHH_8"/>
    <property type="match status" value="1"/>
</dbReference>
<dbReference type="OrthoDB" id="205514at2759"/>
<evidence type="ECO:0000256" key="7">
    <source>
        <dbReference type="ARBA" id="ARBA00022695"/>
    </source>
</evidence>
<evidence type="ECO:0000256" key="4">
    <source>
        <dbReference type="ARBA" id="ARBA00022490"/>
    </source>
</evidence>
<dbReference type="PROSITE" id="PS00522">
    <property type="entry name" value="DNA_POLYMERASE_X"/>
    <property type="match status" value="1"/>
</dbReference>
<dbReference type="InterPro" id="IPR019843">
    <property type="entry name" value="DNA_pol-X_BS"/>
</dbReference>
<name>A0A8J1U9E3_OWEFU</name>
<proteinExistence type="inferred from homology"/>
<evidence type="ECO:0000313" key="17">
    <source>
        <dbReference type="EMBL" id="CAH1795220.1"/>
    </source>
</evidence>
<comment type="subcellular location">
    <subcellularLocation>
        <location evidence="2 16">Nucleus</location>
    </subcellularLocation>
</comment>
<keyword evidence="6 16" id="KW-0808">Transferase</keyword>
<dbReference type="PRINTS" id="PR00870">
    <property type="entry name" value="DNAPOLXBETA"/>
</dbReference>
<evidence type="ECO:0000256" key="9">
    <source>
        <dbReference type="ARBA" id="ARBA00022763"/>
    </source>
</evidence>
<evidence type="ECO:0000256" key="10">
    <source>
        <dbReference type="ARBA" id="ARBA00022842"/>
    </source>
</evidence>
<dbReference type="GO" id="GO:0003887">
    <property type="term" value="F:DNA-directed DNA polymerase activity"/>
    <property type="evidence" value="ECO:0007669"/>
    <property type="project" value="UniProtKB-UniRule"/>
</dbReference>
<dbReference type="InterPro" id="IPR043519">
    <property type="entry name" value="NT_sf"/>
</dbReference>